<dbReference type="PANTHER" id="PTHR11655">
    <property type="entry name" value="60S/50S RIBOSOMAL PROTEIN L6/L9"/>
    <property type="match status" value="1"/>
</dbReference>
<proteinExistence type="inferred from homology"/>
<dbReference type="PROSITE" id="PS00700">
    <property type="entry name" value="RIBOSOMAL_L6_2"/>
    <property type="match status" value="1"/>
</dbReference>
<dbReference type="InterPro" id="IPR002359">
    <property type="entry name" value="Ribosomal_uL6_CS2"/>
</dbReference>
<dbReference type="GO" id="GO:0003735">
    <property type="term" value="F:structural constituent of ribosome"/>
    <property type="evidence" value="ECO:0007669"/>
    <property type="project" value="InterPro"/>
</dbReference>
<dbReference type="FunFam" id="3.90.930.12:FF:000003">
    <property type="entry name" value="60S ribosomal protein L9"/>
    <property type="match status" value="1"/>
</dbReference>
<dbReference type="OrthoDB" id="10252633at2759"/>
<comment type="similarity">
    <text evidence="1">Belongs to the universal ribosomal protein uL6 family.</text>
</comment>
<reference evidence="5" key="2">
    <citation type="submission" date="2019-09" db="EMBL/GenBank/DDBJ databases">
        <title>Expansion of phycobilisome linker gene families in mesophilic red algae.</title>
        <authorList>
            <person name="Lee J."/>
        </authorList>
    </citation>
    <scope>NUCLEOTIDE SEQUENCE [LARGE SCALE GENOMIC DNA]</scope>
    <source>
        <strain evidence="5">CCMP 1328</strain>
        <tissue evidence="5">Unicellular</tissue>
    </source>
</reference>
<accession>A0A5J4YHJ6</accession>
<dbReference type="GO" id="GO:0019843">
    <property type="term" value="F:rRNA binding"/>
    <property type="evidence" value="ECO:0007669"/>
    <property type="project" value="InterPro"/>
</dbReference>
<keyword evidence="3" id="KW-0687">Ribonucleoprotein</keyword>
<name>A0A5J4YHJ6_PORPP</name>
<evidence type="ECO:0000256" key="2">
    <source>
        <dbReference type="ARBA" id="ARBA00022980"/>
    </source>
</evidence>
<dbReference type="GO" id="GO:0002181">
    <property type="term" value="P:cytoplasmic translation"/>
    <property type="evidence" value="ECO:0007669"/>
    <property type="project" value="TreeGrafter"/>
</dbReference>
<dbReference type="OMA" id="YAHFPMK"/>
<feature type="domain" description="Large ribosomal subunit protein uL6 alpha-beta" evidence="4">
    <location>
        <begin position="12"/>
        <end position="85"/>
    </location>
</feature>
<dbReference type="Proteomes" id="UP000324585">
    <property type="component" value="Unassembled WGS sequence"/>
</dbReference>
<evidence type="ECO:0000259" key="4">
    <source>
        <dbReference type="Pfam" id="PF00347"/>
    </source>
</evidence>
<reference evidence="7" key="1">
    <citation type="journal article" date="2019" name="Nat. Commun.">
        <title>Expansion of phycobilisome linker gene families in mesophilic red algae.</title>
        <authorList>
            <person name="Lee J."/>
            <person name="Kim D."/>
            <person name="Bhattacharya D."/>
            <person name="Yoon H.S."/>
        </authorList>
    </citation>
    <scope>NUCLEOTIDE SEQUENCE [LARGE SCALE GENOMIC DNA]</scope>
    <source>
        <strain evidence="7">CCMP 1328</strain>
    </source>
</reference>
<protein>
    <submittedName>
        <fullName evidence="5">60S ribosomal protein L9-2</fullName>
    </submittedName>
</protein>
<sequence length="188" mass="21193">MKLVLTTEYITIPKGVEVKVNARQVAVKGPRGELSRDLRHAQVDISRPEENELRVDMWHAPSKVKAGMNSICSAIRNMIVGVTQGFQYKMRFVYAHFPINVSVEGTNSVEIRNFLGEKRVRVVQMLDGVTCYRSDDIKDELVIEGNDINMVSQSAALVHQSCLVKKKDIRKFLDGIYVSARGNITQLD</sequence>
<dbReference type="InterPro" id="IPR036789">
    <property type="entry name" value="Ribosomal_uL6-like_a/b-dom_sf"/>
</dbReference>
<dbReference type="PIRSF" id="PIRSF002162">
    <property type="entry name" value="Ribosomal_L6"/>
    <property type="match status" value="1"/>
</dbReference>
<keyword evidence="2 5" id="KW-0689">Ribosomal protein</keyword>
<evidence type="ECO:0000313" key="5">
    <source>
        <dbReference type="EMBL" id="KAA8490502.1"/>
    </source>
</evidence>
<feature type="domain" description="Large ribosomal subunit protein uL6 alpha-beta" evidence="4">
    <location>
        <begin position="97"/>
        <end position="175"/>
    </location>
</feature>
<dbReference type="PANTHER" id="PTHR11655:SF16">
    <property type="entry name" value="60S RIBOSOMAL PROTEIN L9"/>
    <property type="match status" value="1"/>
</dbReference>
<evidence type="ECO:0000256" key="3">
    <source>
        <dbReference type="ARBA" id="ARBA00023274"/>
    </source>
</evidence>
<dbReference type="GO" id="GO:0022625">
    <property type="term" value="C:cytosolic large ribosomal subunit"/>
    <property type="evidence" value="ECO:0007669"/>
    <property type="project" value="TreeGrafter"/>
</dbReference>
<evidence type="ECO:0000313" key="6">
    <source>
        <dbReference type="EMBL" id="KAA8492880.1"/>
    </source>
</evidence>
<dbReference type="EMBL" id="VRMN01000008">
    <property type="protein sequence ID" value="KAA8492880.1"/>
    <property type="molecule type" value="Genomic_DNA"/>
</dbReference>
<dbReference type="Gene3D" id="3.90.930.12">
    <property type="entry name" value="Ribosomal protein L6, alpha-beta domain"/>
    <property type="match status" value="2"/>
</dbReference>
<dbReference type="EMBL" id="VRMN01000024">
    <property type="protein sequence ID" value="KAA8490502.1"/>
    <property type="molecule type" value="Genomic_DNA"/>
</dbReference>
<gene>
    <name evidence="5" type="ORF">FVE85_5027</name>
    <name evidence="6" type="ORF">FVE85_9152</name>
</gene>
<dbReference type="InterPro" id="IPR020040">
    <property type="entry name" value="Ribosomal_uL6_a/b-dom"/>
</dbReference>
<dbReference type="Pfam" id="PF00347">
    <property type="entry name" value="Ribosomal_L6"/>
    <property type="match status" value="2"/>
</dbReference>
<comment type="caution">
    <text evidence="5">The sequence shown here is derived from an EMBL/GenBank/DDBJ whole genome shotgun (WGS) entry which is preliminary data.</text>
</comment>
<dbReference type="FunFam" id="3.90.930.12:FF:000004">
    <property type="entry name" value="60S ribosomal protein L9"/>
    <property type="match status" value="1"/>
</dbReference>
<dbReference type="SUPFAM" id="SSF56053">
    <property type="entry name" value="Ribosomal protein L6"/>
    <property type="match status" value="2"/>
</dbReference>
<organism evidence="5 7">
    <name type="scientific">Porphyridium purpureum</name>
    <name type="common">Red alga</name>
    <name type="synonym">Porphyridium cruentum</name>
    <dbReference type="NCBI Taxonomy" id="35688"/>
    <lineage>
        <taxon>Eukaryota</taxon>
        <taxon>Rhodophyta</taxon>
        <taxon>Bangiophyceae</taxon>
        <taxon>Porphyridiales</taxon>
        <taxon>Porphyridiaceae</taxon>
        <taxon>Porphyridium</taxon>
    </lineage>
</organism>
<evidence type="ECO:0000256" key="1">
    <source>
        <dbReference type="ARBA" id="ARBA00009356"/>
    </source>
</evidence>
<evidence type="ECO:0000313" key="7">
    <source>
        <dbReference type="Proteomes" id="UP000324585"/>
    </source>
</evidence>
<keyword evidence="7" id="KW-1185">Reference proteome</keyword>
<dbReference type="InterPro" id="IPR000702">
    <property type="entry name" value="Ribosomal_uL6-like"/>
</dbReference>
<dbReference type="AlphaFoldDB" id="A0A5J4YHJ6"/>